<accession>A0A1W1EKT1</accession>
<dbReference type="InterPro" id="IPR050218">
    <property type="entry name" value="LptD"/>
</dbReference>
<dbReference type="GO" id="GO:0009279">
    <property type="term" value="C:cell outer membrane"/>
    <property type="evidence" value="ECO:0007669"/>
    <property type="project" value="InterPro"/>
</dbReference>
<name>A0A1W1EKT1_9ZZZZ</name>
<protein>
    <submittedName>
        <fullName evidence="1">Outer membrane protein Imp, required for envelope biogenesis / Organic solvent tolerance protein</fullName>
    </submittedName>
</protein>
<dbReference type="EMBL" id="FRYL01000041">
    <property type="protein sequence ID" value="SHO81480.1"/>
    <property type="molecule type" value="Genomic_DNA"/>
</dbReference>
<dbReference type="GO" id="GO:0043165">
    <property type="term" value="P:Gram-negative-bacterium-type cell outer membrane assembly"/>
    <property type="evidence" value="ECO:0007669"/>
    <property type="project" value="InterPro"/>
</dbReference>
<sequence>MKIFQDFNLLILNSLLLTNIYSSQIEINALDINSSKYSLEASKDVIAFANGSVINSINAIYDKNSTTIKLDGNISIIDYDSKNISANKIYLNSRDNNSTYKDVFISTKEDYWLYSERIDRDDRGYKLKKSIFSSCSIKNPDWIIGFNRAYYDVNSSSMDIYHAKIFVGSVPILYFPYLSISTENRRKSGLLFPTVNYNKNDGFLYEQPIYFAPFINWDLEINPQIRTNRSKGVYATLRFKDKPNSSGSLRVGYFKDNDKYIEANNLKNSEHYGLQFLYNSSGTTTFGFKDGLYANITLLNDIDYINLQKNLLNSLSNNSTYIRESRVNYFLYNDDYYMGLYGRYFIDTRKIDNDDTIQELPTIHLHKNIDNIIFDNLLYSIDLKSYNYYRKDGIRAKKLDFRVPLIYNKSFLNDYLNLEISQNIYASKVFFTGVDDYKLDNYKYYSTFSKFKISSDLTKIYDNYIHTIKPFIEYMKPNKKEESVIKYEELIDEAKELFIIDETNEYIAFGVNQYLYNRRGKLIFYNRLTSYQYQLDKLGNIRYEIGYNGDNLSLYNSLIYSKDEQEISRSLTTIRYRKPKYNLGLGYYYHNNFVSTKTKSINMDFEYDVNEYLDVYAGFNYDLEEGYNSQWRVGWDYDRGCWGIKGAIRQDIRPMLTNIGANSQKTTSITFEFHIVPFGKISSGG</sequence>
<dbReference type="AlphaFoldDB" id="A0A1W1EKT1"/>
<dbReference type="GO" id="GO:0015920">
    <property type="term" value="P:lipopolysaccharide transport"/>
    <property type="evidence" value="ECO:0007669"/>
    <property type="project" value="InterPro"/>
</dbReference>
<reference evidence="1" key="1">
    <citation type="submission" date="2016-10" db="EMBL/GenBank/DDBJ databases">
        <authorList>
            <person name="de Groot N.N."/>
        </authorList>
    </citation>
    <scope>NUCLEOTIDE SEQUENCE</scope>
</reference>
<evidence type="ECO:0000313" key="1">
    <source>
        <dbReference type="EMBL" id="SHO81480.1"/>
    </source>
</evidence>
<dbReference type="HAMAP" id="MF_01411">
    <property type="entry name" value="LPS_assembly_LptD"/>
    <property type="match status" value="1"/>
</dbReference>
<dbReference type="InterPro" id="IPR020889">
    <property type="entry name" value="LipoPS_assembly_LptD"/>
</dbReference>
<dbReference type="PANTHER" id="PTHR30189:SF1">
    <property type="entry name" value="LPS-ASSEMBLY PROTEIN LPTD"/>
    <property type="match status" value="1"/>
</dbReference>
<proteinExistence type="inferred from homology"/>
<gene>
    <name evidence="1" type="ORF">MNB_SV-15-1057</name>
</gene>
<dbReference type="GO" id="GO:1990351">
    <property type="term" value="C:transporter complex"/>
    <property type="evidence" value="ECO:0007669"/>
    <property type="project" value="TreeGrafter"/>
</dbReference>
<dbReference type="PANTHER" id="PTHR30189">
    <property type="entry name" value="LPS-ASSEMBLY PROTEIN"/>
    <property type="match status" value="1"/>
</dbReference>
<organism evidence="1">
    <name type="scientific">hydrothermal vent metagenome</name>
    <dbReference type="NCBI Taxonomy" id="652676"/>
    <lineage>
        <taxon>unclassified sequences</taxon>
        <taxon>metagenomes</taxon>
        <taxon>ecological metagenomes</taxon>
    </lineage>
</organism>